<dbReference type="EMBL" id="CAADRA010007272">
    <property type="protein sequence ID" value="VFT99910.1"/>
    <property type="molecule type" value="Genomic_DNA"/>
</dbReference>
<evidence type="ECO:0000313" key="4">
    <source>
        <dbReference type="Proteomes" id="UP000332933"/>
    </source>
</evidence>
<name>A0A485LMP2_9STRA</name>
<reference evidence="3 4" key="1">
    <citation type="submission" date="2019-03" db="EMBL/GenBank/DDBJ databases">
        <authorList>
            <person name="Gaulin E."/>
            <person name="Dumas B."/>
        </authorList>
    </citation>
    <scope>NUCLEOTIDE SEQUENCE [LARGE SCALE GENOMIC DNA]</scope>
    <source>
        <strain evidence="3">CBS 568.67</strain>
    </source>
</reference>
<dbReference type="EMBL" id="VJMH01007246">
    <property type="protein sequence ID" value="KAF0684750.1"/>
    <property type="molecule type" value="Genomic_DNA"/>
</dbReference>
<dbReference type="Proteomes" id="UP000332933">
    <property type="component" value="Unassembled WGS sequence"/>
</dbReference>
<reference evidence="2" key="2">
    <citation type="submission" date="2019-06" db="EMBL/GenBank/DDBJ databases">
        <title>Genomics analysis of Aphanomyces spp. identifies a new class of oomycete effector associated with host adaptation.</title>
        <authorList>
            <person name="Gaulin E."/>
        </authorList>
    </citation>
    <scope>NUCLEOTIDE SEQUENCE</scope>
    <source>
        <strain evidence="2">CBS 578.67</strain>
    </source>
</reference>
<protein>
    <submittedName>
        <fullName evidence="3">Aste57867_23265 protein</fullName>
    </submittedName>
</protein>
<evidence type="ECO:0000256" key="1">
    <source>
        <dbReference type="SAM" id="MobiDB-lite"/>
    </source>
</evidence>
<keyword evidence="4" id="KW-1185">Reference proteome</keyword>
<proteinExistence type="predicted"/>
<feature type="compositionally biased region" description="Low complexity" evidence="1">
    <location>
        <begin position="142"/>
        <end position="157"/>
    </location>
</feature>
<sequence length="339" mass="36466">MVAGNLKVKVLRLEDFSLKEGGLKGLQVFVRLSVGKQFAQTVPVPAETGIFDEVLVLYDDKFGVLMLMDVFCSELANAEGKQNLLIEIVKDIEQKVLATAKKSLGAYLVGKVGDEEINLEHAAGVIVLNAEFEAKDGKGKKSTPATSAAPVATTTTSKNDAHASIPRTLSTAVDKSSIWYLHPSFYYTKTKEVYAYATSFTPIAFVAHYGESTLEYFLKRFAPKTSSLTEVDKSLVPALSTADTKVDEKVAYLLKTITDGQDYLLKTKDGAVNKVSETVSATKSTVVSTVTGAQNKVSEVTSSAVETAYSLSNSTYLTLASATNQILAYVPLINKKATA</sequence>
<accession>A0A485LMP2</accession>
<gene>
    <name evidence="3" type="primary">Aste57867_23265</name>
    <name evidence="2" type="ORF">As57867_023194</name>
    <name evidence="3" type="ORF">ASTE57867_23265</name>
</gene>
<feature type="region of interest" description="Disordered" evidence="1">
    <location>
        <begin position="137"/>
        <end position="157"/>
    </location>
</feature>
<dbReference type="AlphaFoldDB" id="A0A485LMP2"/>
<organism evidence="3 4">
    <name type="scientific">Aphanomyces stellatus</name>
    <dbReference type="NCBI Taxonomy" id="120398"/>
    <lineage>
        <taxon>Eukaryota</taxon>
        <taxon>Sar</taxon>
        <taxon>Stramenopiles</taxon>
        <taxon>Oomycota</taxon>
        <taxon>Saprolegniomycetes</taxon>
        <taxon>Saprolegniales</taxon>
        <taxon>Verrucalvaceae</taxon>
        <taxon>Aphanomyces</taxon>
    </lineage>
</organism>
<dbReference type="OrthoDB" id="72231at2759"/>
<evidence type="ECO:0000313" key="2">
    <source>
        <dbReference type="EMBL" id="KAF0684750.1"/>
    </source>
</evidence>
<evidence type="ECO:0000313" key="3">
    <source>
        <dbReference type="EMBL" id="VFT99910.1"/>
    </source>
</evidence>